<feature type="domain" description="HD-GYP" evidence="2">
    <location>
        <begin position="791"/>
        <end position="997"/>
    </location>
</feature>
<name>A0ABT2PKD1_9BURK</name>
<feature type="transmembrane region" description="Helical" evidence="1">
    <location>
        <begin position="350"/>
        <end position="372"/>
    </location>
</feature>
<dbReference type="SUPFAM" id="SSF55781">
    <property type="entry name" value="GAF domain-like"/>
    <property type="match status" value="1"/>
</dbReference>
<keyword evidence="4" id="KW-1185">Reference proteome</keyword>
<dbReference type="EMBL" id="JAODYH010000003">
    <property type="protein sequence ID" value="MCT9809717.1"/>
    <property type="molecule type" value="Genomic_DNA"/>
</dbReference>
<evidence type="ECO:0000313" key="3">
    <source>
        <dbReference type="EMBL" id="MCT9809717.1"/>
    </source>
</evidence>
<dbReference type="PROSITE" id="PS51832">
    <property type="entry name" value="HD_GYP"/>
    <property type="match status" value="1"/>
</dbReference>
<dbReference type="InterPro" id="IPR029016">
    <property type="entry name" value="GAF-like_dom_sf"/>
</dbReference>
<accession>A0ABT2PKD1</accession>
<keyword evidence="1" id="KW-0472">Membrane</keyword>
<gene>
    <name evidence="3" type="ORF">N0K08_03665</name>
</gene>
<evidence type="ECO:0000313" key="4">
    <source>
        <dbReference type="Proteomes" id="UP001525968"/>
    </source>
</evidence>
<dbReference type="PANTHER" id="PTHR45228">
    <property type="entry name" value="CYCLIC DI-GMP PHOSPHODIESTERASE TM_0186-RELATED"/>
    <property type="match status" value="1"/>
</dbReference>
<dbReference type="CDD" id="cd00077">
    <property type="entry name" value="HDc"/>
    <property type="match status" value="1"/>
</dbReference>
<dbReference type="Pfam" id="PF13487">
    <property type="entry name" value="HD_5"/>
    <property type="match status" value="1"/>
</dbReference>
<dbReference type="InterPro" id="IPR052020">
    <property type="entry name" value="Cyclic_di-GMP/3'3'-cGAMP_PDE"/>
</dbReference>
<dbReference type="Gene3D" id="3.30.450.40">
    <property type="match status" value="1"/>
</dbReference>
<dbReference type="PANTHER" id="PTHR45228:SF5">
    <property type="entry name" value="CYCLIC DI-GMP PHOSPHODIESTERASE VC_1348-RELATED"/>
    <property type="match status" value="1"/>
</dbReference>
<dbReference type="InterPro" id="IPR003607">
    <property type="entry name" value="HD/PDEase_dom"/>
</dbReference>
<keyword evidence="1" id="KW-1133">Transmembrane helix</keyword>
<dbReference type="SUPFAM" id="SSF109604">
    <property type="entry name" value="HD-domain/PDEase-like"/>
    <property type="match status" value="2"/>
</dbReference>
<dbReference type="SMART" id="SM00471">
    <property type="entry name" value="HDc"/>
    <property type="match status" value="1"/>
</dbReference>
<dbReference type="CDD" id="cd18773">
    <property type="entry name" value="PDC1_HK_sensor"/>
    <property type="match status" value="1"/>
</dbReference>
<proteinExistence type="predicted"/>
<sequence>MTHLFQGARIRLHLLMALLMALCLIAMTALVAGLTQVRLRTSADETAQDLFRQVAQRNAQKLQDVLTTTGNAVQFLAAMPLIGVDGAGRMDRPKLMALLLAAVQAQTQLYSLYIGFDSDEMLQVIGLRNQPQLLATVGAPAGCHFALRTIERSAAHGGQPMESWIFLDARGVRMGERAAVPTDYAPSRRPWFLQARKSTGLQLTPPYAMSSAKEQGMSLARALSVGDGVVAADLVFSEFDQFAHASMQGHEGGVLLTNGEGELLARFAQPAFSQPPVERMEKLARSANGFFAATATLVGEETSRIITVQGRELVYARSAVHATPDSWLWVTAFSPVDRFVAPLRAVQRELLWLAVGGLLLILPLAYALSHWLGRSLGGLVRQSQRIQRGDFSGDEAQHSAIREFDEVCQAQHTMKLAIREHSLALDEAMRQLSCLVDSGKQLSRRRTAREVAQQCVDSACALVGAHSAQLWRRESDGLLRLVADSGYPDLPATAWDDAPRIAGDNGAPDDKALVDPCTAVARSRLPWFYTRGQLPEIDLGHQAEAAQWLQAQDPARAPTPHAAPDTLLAVPVLVGHEKLDGVLVLLDPRGGPSGRGGGQDALHGVQSLAAQAGIVFENLALEQAQEDFMEALLKLLAGAIDAKSAYTGGHCARVPELARMLAEAASATRSGPLADFHFSTAQQWREFHIGTWLHDCGKVTTPEHVMDKATKLETVYNRIHEVRMRFEVLLRDAQIACLEELQDGEDAALAYSRCAARVAELQADFAFVAECNIGGEVMAPERVQRLEQIAAQFWWRHFDDRLGLSHGEREHLTGFAPLPLPVREQLLADKPEHVVPRPPMDLQEHRYRFAMDVPEALYHYGELHNLRVQRGTLTPEDRFKINEHVIQTIVMLEQLPLPEDLKRIPEYAGTHHETLTGTGYPRRLDGSQLSVPARIMAVADIFEALTAGDRPYKPAKTLSESLALLNRFKRDRHIDGDVFDLFLTSGVYLEYARRFMKPEQMDAVDIAQYLG</sequence>
<dbReference type="InterPro" id="IPR037522">
    <property type="entry name" value="HD_GYP_dom"/>
</dbReference>
<protein>
    <recommendedName>
        <fullName evidence="2">HD-GYP domain-containing protein</fullName>
    </recommendedName>
</protein>
<dbReference type="RefSeq" id="WP_261498676.1">
    <property type="nucleotide sequence ID" value="NZ_JAODYH010000003.1"/>
</dbReference>
<evidence type="ECO:0000259" key="2">
    <source>
        <dbReference type="PROSITE" id="PS51832"/>
    </source>
</evidence>
<dbReference type="Gene3D" id="6.10.340.10">
    <property type="match status" value="1"/>
</dbReference>
<evidence type="ECO:0000256" key="1">
    <source>
        <dbReference type="SAM" id="Phobius"/>
    </source>
</evidence>
<organism evidence="3 4">
    <name type="scientific">Acidovorax bellezanensis</name>
    <dbReference type="NCBI Taxonomy" id="2976702"/>
    <lineage>
        <taxon>Bacteria</taxon>
        <taxon>Pseudomonadati</taxon>
        <taxon>Pseudomonadota</taxon>
        <taxon>Betaproteobacteria</taxon>
        <taxon>Burkholderiales</taxon>
        <taxon>Comamonadaceae</taxon>
        <taxon>Acidovorax</taxon>
    </lineage>
</organism>
<dbReference type="Proteomes" id="UP001525968">
    <property type="component" value="Unassembled WGS sequence"/>
</dbReference>
<keyword evidence="1" id="KW-0812">Transmembrane</keyword>
<dbReference type="Gene3D" id="3.30.450.20">
    <property type="entry name" value="PAS domain"/>
    <property type="match status" value="2"/>
</dbReference>
<reference evidence="3 4" key="1">
    <citation type="submission" date="2022-09" db="EMBL/GenBank/DDBJ databases">
        <title>Draft genome of isolate Be4.</title>
        <authorList>
            <person name="Sanchez-Castro I."/>
            <person name="Martinez-Rodriguez P."/>
            <person name="Descostes M."/>
            <person name="Merroun M."/>
        </authorList>
    </citation>
    <scope>NUCLEOTIDE SEQUENCE [LARGE SCALE GENOMIC DNA]</scope>
    <source>
        <strain evidence="3 4">Be4</strain>
    </source>
</reference>
<comment type="caution">
    <text evidence="3">The sequence shown here is derived from an EMBL/GenBank/DDBJ whole genome shotgun (WGS) entry which is preliminary data.</text>
</comment>
<dbReference type="Gene3D" id="1.10.3210.10">
    <property type="entry name" value="Hypothetical protein af1432"/>
    <property type="match status" value="2"/>
</dbReference>